<sequence length="193" mass="19585">MFHTGQLPLSTSRAIFWKWALVIGLGAACAGGAIIVDASLAVPPPIATAPEAAAITPPVEATGTASVGGTSLTTASLELPAAVETPPPATALPPEKPGKAVLKPPSAKAAFETCLPACETRDPQVVGMEQPAPVPPPPALESFDVAPPPPPRKDVVDLALDGGKHLLHRVEGASHAVVHGTRRALDAAVDLVW</sequence>
<reference evidence="2" key="1">
    <citation type="submission" date="2016-08" db="EMBL/GenBank/DDBJ databases">
        <authorList>
            <person name="Seilhamer J.J."/>
        </authorList>
    </citation>
    <scope>NUCLEOTIDE SEQUENCE</scope>
    <source>
        <strain evidence="2">86</strain>
    </source>
</reference>
<evidence type="ECO:0000256" key="1">
    <source>
        <dbReference type="SAM" id="Phobius"/>
    </source>
</evidence>
<dbReference type="RefSeq" id="WP_288198905.1">
    <property type="nucleotide sequence ID" value="NZ_LT608334.1"/>
</dbReference>
<dbReference type="EMBL" id="FMJD01000002">
    <property type="protein sequence ID" value="SCM71201.1"/>
    <property type="molecule type" value="Genomic_DNA"/>
</dbReference>
<gene>
    <name evidence="2" type="ORF">KL86PLE_100052</name>
</gene>
<dbReference type="AlphaFoldDB" id="A0A212L0V7"/>
<accession>A0A212L0V7</accession>
<keyword evidence="1" id="KW-0812">Transmembrane</keyword>
<keyword evidence="1" id="KW-1133">Transmembrane helix</keyword>
<protein>
    <submittedName>
        <fullName evidence="2">Uncharacterized protein</fullName>
    </submittedName>
</protein>
<evidence type="ECO:0000313" key="2">
    <source>
        <dbReference type="EMBL" id="SCM71201.1"/>
    </source>
</evidence>
<proteinExistence type="predicted"/>
<keyword evidence="1" id="KW-0472">Membrane</keyword>
<name>A0A212L0V7_9HYPH</name>
<feature type="transmembrane region" description="Helical" evidence="1">
    <location>
        <begin position="15"/>
        <end position="36"/>
    </location>
</feature>
<organism evidence="2">
    <name type="scientific">uncultured Pleomorphomonas sp</name>
    <dbReference type="NCBI Taxonomy" id="442121"/>
    <lineage>
        <taxon>Bacteria</taxon>
        <taxon>Pseudomonadati</taxon>
        <taxon>Pseudomonadota</taxon>
        <taxon>Alphaproteobacteria</taxon>
        <taxon>Hyphomicrobiales</taxon>
        <taxon>Pleomorphomonadaceae</taxon>
        <taxon>Pleomorphomonas</taxon>
        <taxon>environmental samples</taxon>
    </lineage>
</organism>